<dbReference type="SUPFAM" id="SSF56672">
    <property type="entry name" value="DNA/RNA polymerases"/>
    <property type="match status" value="1"/>
</dbReference>
<dbReference type="EMBL" id="KE131804">
    <property type="protein sequence ID" value="EPB65100.1"/>
    <property type="molecule type" value="Genomic_DNA"/>
</dbReference>
<dbReference type="InterPro" id="IPR043502">
    <property type="entry name" value="DNA/RNA_pol_sf"/>
</dbReference>
<protein>
    <recommendedName>
        <fullName evidence="1">Reverse transcriptase domain-containing protein</fullName>
    </recommendedName>
</protein>
<sequence length="141" mass="15956">MGVRQGETVSPKLFIATFEDVMRRLEWDNMGVRVDGRLPHHLRFADDTVLVTPKISQAERMLADFDDACTKIGLQLNLTKTTFMRNGWILDAPFSLSGTTISECCNYICLGREDNMINDLVSELGRLRAAQRAYKSIEDVV</sequence>
<feature type="domain" description="Reverse transcriptase" evidence="1">
    <location>
        <begin position="1"/>
        <end position="101"/>
    </location>
</feature>
<reference evidence="2 3" key="1">
    <citation type="submission" date="2013-05" db="EMBL/GenBank/DDBJ databases">
        <title>Draft genome of the parasitic nematode Anyclostoma ceylanicum.</title>
        <authorList>
            <person name="Mitreva M."/>
        </authorList>
    </citation>
    <scope>NUCLEOTIDE SEQUENCE [LARGE SCALE GENOMIC DNA]</scope>
</reference>
<organism evidence="2 3">
    <name type="scientific">Ancylostoma ceylanicum</name>
    <dbReference type="NCBI Taxonomy" id="53326"/>
    <lineage>
        <taxon>Eukaryota</taxon>
        <taxon>Metazoa</taxon>
        <taxon>Ecdysozoa</taxon>
        <taxon>Nematoda</taxon>
        <taxon>Chromadorea</taxon>
        <taxon>Rhabditida</taxon>
        <taxon>Rhabditina</taxon>
        <taxon>Rhabditomorpha</taxon>
        <taxon>Strongyloidea</taxon>
        <taxon>Ancylostomatidae</taxon>
        <taxon>Ancylostomatinae</taxon>
        <taxon>Ancylostoma</taxon>
    </lineage>
</organism>
<dbReference type="AlphaFoldDB" id="A0A0D6L397"/>
<gene>
    <name evidence="2" type="ORF">ANCCEY_15837</name>
</gene>
<dbReference type="PANTHER" id="PTHR47027:SF20">
    <property type="entry name" value="REVERSE TRANSCRIPTASE-LIKE PROTEIN WITH RNA-DIRECTED DNA POLYMERASE DOMAIN"/>
    <property type="match status" value="1"/>
</dbReference>
<dbReference type="InterPro" id="IPR000477">
    <property type="entry name" value="RT_dom"/>
</dbReference>
<evidence type="ECO:0000313" key="3">
    <source>
        <dbReference type="Proteomes" id="UP000054495"/>
    </source>
</evidence>
<accession>A0A0D6L397</accession>
<dbReference type="Pfam" id="PF00078">
    <property type="entry name" value="RVT_1"/>
    <property type="match status" value="1"/>
</dbReference>
<proteinExistence type="predicted"/>
<dbReference type="PANTHER" id="PTHR47027">
    <property type="entry name" value="REVERSE TRANSCRIPTASE DOMAIN-CONTAINING PROTEIN"/>
    <property type="match status" value="1"/>
</dbReference>
<dbReference type="Proteomes" id="UP000054495">
    <property type="component" value="Unassembled WGS sequence"/>
</dbReference>
<evidence type="ECO:0000313" key="2">
    <source>
        <dbReference type="EMBL" id="EPB65100.1"/>
    </source>
</evidence>
<keyword evidence="3" id="KW-1185">Reference proteome</keyword>
<dbReference type="PROSITE" id="PS50878">
    <property type="entry name" value="RT_POL"/>
    <property type="match status" value="1"/>
</dbReference>
<name>A0A0D6L397_9BILA</name>
<evidence type="ECO:0000259" key="1">
    <source>
        <dbReference type="PROSITE" id="PS50878"/>
    </source>
</evidence>